<dbReference type="PROSITE" id="PS50995">
    <property type="entry name" value="HTH_MARR_2"/>
    <property type="match status" value="1"/>
</dbReference>
<dbReference type="PANTHER" id="PTHR33164:SF43">
    <property type="entry name" value="HTH-TYPE TRANSCRIPTIONAL REPRESSOR YETL"/>
    <property type="match status" value="1"/>
</dbReference>
<dbReference type="HOGENOM" id="CLU_083287_27_4_7"/>
<sequence>MADKLDTCARELLDVMPLVMQDLRRTMRSHASPDLRVPELRSLAFLRHSPGSNLTDLAEHIGVSLPSMSKLVDTLAYRGFIDRQSDPDDRRRVRLRLTTDGLSVLSAAREAVKTAFAVKLARLDAGAIETVTTGLRLLRQLFDGSLEERGTPRETEAAGA</sequence>
<dbReference type="STRING" id="694327.DFW101_0702"/>
<keyword evidence="6" id="KW-1185">Reference proteome</keyword>
<name>G7Q3S9_9BACT</name>
<dbReference type="InterPro" id="IPR036390">
    <property type="entry name" value="WH_DNA-bd_sf"/>
</dbReference>
<organism evidence="5 6">
    <name type="scientific">Solidesulfovibrio carbinoliphilus subsp. oakridgensis</name>
    <dbReference type="NCBI Taxonomy" id="694327"/>
    <lineage>
        <taxon>Bacteria</taxon>
        <taxon>Pseudomonadati</taxon>
        <taxon>Thermodesulfobacteriota</taxon>
        <taxon>Desulfovibrionia</taxon>
        <taxon>Desulfovibrionales</taxon>
        <taxon>Desulfovibrionaceae</taxon>
        <taxon>Solidesulfovibrio</taxon>
    </lineage>
</organism>
<dbReference type="GO" id="GO:0003677">
    <property type="term" value="F:DNA binding"/>
    <property type="evidence" value="ECO:0007669"/>
    <property type="project" value="UniProtKB-KW"/>
</dbReference>
<keyword evidence="1" id="KW-0805">Transcription regulation</keyword>
<dbReference type="Proteomes" id="UP000004662">
    <property type="component" value="Chromosome"/>
</dbReference>
<dbReference type="GO" id="GO:0006950">
    <property type="term" value="P:response to stress"/>
    <property type="evidence" value="ECO:0007669"/>
    <property type="project" value="TreeGrafter"/>
</dbReference>
<dbReference type="InterPro" id="IPR036388">
    <property type="entry name" value="WH-like_DNA-bd_sf"/>
</dbReference>
<dbReference type="SMART" id="SM00347">
    <property type="entry name" value="HTH_MARR"/>
    <property type="match status" value="1"/>
</dbReference>
<dbReference type="PROSITE" id="PS01117">
    <property type="entry name" value="HTH_MARR_1"/>
    <property type="match status" value="1"/>
</dbReference>
<dbReference type="OrthoDB" id="188700at2"/>
<dbReference type="InterPro" id="IPR023187">
    <property type="entry name" value="Tscrpt_reg_MarR-type_CS"/>
</dbReference>
<feature type="domain" description="HTH marR-type" evidence="4">
    <location>
        <begin position="1"/>
        <end position="143"/>
    </location>
</feature>
<reference evidence="6" key="1">
    <citation type="journal article" date="2015" name="Genome Announc.">
        <title>High-Quality Draft Genome Sequence of Desulfovibrio carbinoliphilus FW-101-2B, an Organic Acid-Oxidizing Sulfate-Reducing Bacterium Isolated from Uranium(VI)-Contaminated Groundwater.</title>
        <authorList>
            <person name="Ramsay B.D."/>
            <person name="Hwang C."/>
            <person name="Woo H.L."/>
            <person name="Carroll S.L."/>
            <person name="Lucas S."/>
            <person name="Han J."/>
            <person name="Lapidus A.L."/>
            <person name="Cheng J.F."/>
            <person name="Goodwin L.A."/>
            <person name="Pitluck S."/>
            <person name="Peters L."/>
            <person name="Chertkov O."/>
            <person name="Held B."/>
            <person name="Detter J.C."/>
            <person name="Han C.S."/>
            <person name="Tapia R."/>
            <person name="Land M.L."/>
            <person name="Hauser L.J."/>
            <person name="Kyrpides N.C."/>
            <person name="Ivanova N.N."/>
            <person name="Mikhailova N."/>
            <person name="Pagani I."/>
            <person name="Woyke T."/>
            <person name="Arkin A.P."/>
            <person name="Dehal P."/>
            <person name="Chivian D."/>
            <person name="Criddle C.S."/>
            <person name="Wu W."/>
            <person name="Chakraborty R."/>
            <person name="Hazen T.C."/>
            <person name="Fields M.W."/>
        </authorList>
    </citation>
    <scope>NUCLEOTIDE SEQUENCE [LARGE SCALE GENOMIC DNA]</scope>
    <source>
        <strain evidence="6">FW-101-2B</strain>
    </source>
</reference>
<dbReference type="EMBL" id="CM001368">
    <property type="protein sequence ID" value="EHJ46719.1"/>
    <property type="molecule type" value="Genomic_DNA"/>
</dbReference>
<dbReference type="Pfam" id="PF01047">
    <property type="entry name" value="MarR"/>
    <property type="match status" value="1"/>
</dbReference>
<proteinExistence type="predicted"/>
<dbReference type="PANTHER" id="PTHR33164">
    <property type="entry name" value="TRANSCRIPTIONAL REGULATOR, MARR FAMILY"/>
    <property type="match status" value="1"/>
</dbReference>
<keyword evidence="3" id="KW-0804">Transcription</keyword>
<evidence type="ECO:0000259" key="4">
    <source>
        <dbReference type="PROSITE" id="PS50995"/>
    </source>
</evidence>
<evidence type="ECO:0000256" key="3">
    <source>
        <dbReference type="ARBA" id="ARBA00023163"/>
    </source>
</evidence>
<evidence type="ECO:0000256" key="1">
    <source>
        <dbReference type="ARBA" id="ARBA00023015"/>
    </source>
</evidence>
<dbReference type="InterPro" id="IPR000835">
    <property type="entry name" value="HTH_MarR-typ"/>
</dbReference>
<dbReference type="RefSeq" id="WP_009180150.1">
    <property type="nucleotide sequence ID" value="NZ_CM001368.1"/>
</dbReference>
<keyword evidence="2" id="KW-0238">DNA-binding</keyword>
<evidence type="ECO:0000313" key="5">
    <source>
        <dbReference type="EMBL" id="EHJ46719.1"/>
    </source>
</evidence>
<dbReference type="AlphaFoldDB" id="G7Q3S9"/>
<dbReference type="SUPFAM" id="SSF46785">
    <property type="entry name" value="Winged helix' DNA-binding domain"/>
    <property type="match status" value="1"/>
</dbReference>
<gene>
    <name evidence="5" type="ORF">DFW101_0702</name>
</gene>
<evidence type="ECO:0000313" key="6">
    <source>
        <dbReference type="Proteomes" id="UP000004662"/>
    </source>
</evidence>
<protein>
    <submittedName>
        <fullName evidence="5">Regulatory protein MarR</fullName>
    </submittedName>
</protein>
<accession>G7Q3S9</accession>
<dbReference type="InterPro" id="IPR039422">
    <property type="entry name" value="MarR/SlyA-like"/>
</dbReference>
<dbReference type="eggNOG" id="COG1846">
    <property type="taxonomic scope" value="Bacteria"/>
</dbReference>
<dbReference type="PRINTS" id="PR00598">
    <property type="entry name" value="HTHMARR"/>
</dbReference>
<evidence type="ECO:0000256" key="2">
    <source>
        <dbReference type="ARBA" id="ARBA00023125"/>
    </source>
</evidence>
<dbReference type="Gene3D" id="1.10.10.10">
    <property type="entry name" value="Winged helix-like DNA-binding domain superfamily/Winged helix DNA-binding domain"/>
    <property type="match status" value="1"/>
</dbReference>
<dbReference type="GO" id="GO:0003700">
    <property type="term" value="F:DNA-binding transcription factor activity"/>
    <property type="evidence" value="ECO:0007669"/>
    <property type="project" value="InterPro"/>
</dbReference>